<dbReference type="GO" id="GO:0006635">
    <property type="term" value="P:fatty acid beta-oxidation"/>
    <property type="evidence" value="ECO:0007669"/>
    <property type="project" value="TreeGrafter"/>
</dbReference>
<dbReference type="GO" id="GO:0005739">
    <property type="term" value="C:mitochondrion"/>
    <property type="evidence" value="ECO:0007669"/>
    <property type="project" value="TreeGrafter"/>
</dbReference>
<dbReference type="Proteomes" id="UP000319731">
    <property type="component" value="Unassembled WGS sequence"/>
</dbReference>
<dbReference type="PANTHER" id="PTHR11941">
    <property type="entry name" value="ENOYL-COA HYDRATASE-RELATED"/>
    <property type="match status" value="1"/>
</dbReference>
<dbReference type="InterPro" id="IPR001753">
    <property type="entry name" value="Enoyl-CoA_hydra/iso"/>
</dbReference>
<dbReference type="AlphaFoldDB" id="A0A507BLB4"/>
<keyword evidence="4" id="KW-1185">Reference proteome</keyword>
<accession>A0A507BLB4</accession>
<dbReference type="InterPro" id="IPR029045">
    <property type="entry name" value="ClpP/crotonase-like_dom_sf"/>
</dbReference>
<evidence type="ECO:0000313" key="3">
    <source>
        <dbReference type="EMBL" id="TPX31170.1"/>
    </source>
</evidence>
<dbReference type="CDD" id="cd06558">
    <property type="entry name" value="crotonase-like"/>
    <property type="match status" value="1"/>
</dbReference>
<evidence type="ECO:0000256" key="1">
    <source>
        <dbReference type="ARBA" id="ARBA00005254"/>
    </source>
</evidence>
<dbReference type="PROSITE" id="PS00166">
    <property type="entry name" value="ENOYL_COA_HYDRATASE"/>
    <property type="match status" value="1"/>
</dbReference>
<proteinExistence type="inferred from homology"/>
<comment type="caution">
    <text evidence="3">The sequence shown here is derived from an EMBL/GenBank/DDBJ whole genome shotgun (WGS) entry which is preliminary data.</text>
</comment>
<name>A0A507BLB4_9FUNG</name>
<dbReference type="SUPFAM" id="SSF52096">
    <property type="entry name" value="ClpP/crotonase"/>
    <property type="match status" value="1"/>
</dbReference>
<dbReference type="InterPro" id="IPR018376">
    <property type="entry name" value="Enoyl-CoA_hyd/isom_CS"/>
</dbReference>
<gene>
    <name evidence="3" type="ORF">SmJEL517_g05414</name>
</gene>
<dbReference type="OrthoDB" id="2139957at2759"/>
<evidence type="ECO:0000256" key="2">
    <source>
        <dbReference type="RuleBase" id="RU003707"/>
    </source>
</evidence>
<dbReference type="RefSeq" id="XP_031022662.1">
    <property type="nucleotide sequence ID" value="XM_031171340.1"/>
</dbReference>
<protein>
    <recommendedName>
        <fullName evidence="5">Enoyl-CoA hydratase</fullName>
    </recommendedName>
</protein>
<dbReference type="PANTHER" id="PTHR11941:SF173">
    <property type="entry name" value="3-HYDROXYBUTYRYL-COA DEHYDRATASE-LIKE PROTEIN, MITOCHONDRIAL"/>
    <property type="match status" value="1"/>
</dbReference>
<dbReference type="GeneID" id="42006637"/>
<comment type="similarity">
    <text evidence="1 2">Belongs to the enoyl-CoA hydratase/isomerase family.</text>
</comment>
<evidence type="ECO:0008006" key="5">
    <source>
        <dbReference type="Google" id="ProtNLM"/>
    </source>
</evidence>
<dbReference type="EMBL" id="QEAO01000049">
    <property type="protein sequence ID" value="TPX31170.1"/>
    <property type="molecule type" value="Genomic_DNA"/>
</dbReference>
<organism evidence="3 4">
    <name type="scientific">Synchytrium microbalum</name>
    <dbReference type="NCBI Taxonomy" id="1806994"/>
    <lineage>
        <taxon>Eukaryota</taxon>
        <taxon>Fungi</taxon>
        <taxon>Fungi incertae sedis</taxon>
        <taxon>Chytridiomycota</taxon>
        <taxon>Chytridiomycota incertae sedis</taxon>
        <taxon>Chytridiomycetes</taxon>
        <taxon>Synchytriales</taxon>
        <taxon>Synchytriaceae</taxon>
        <taxon>Synchytrium</taxon>
    </lineage>
</organism>
<reference evidence="3 4" key="1">
    <citation type="journal article" date="2019" name="Sci. Rep.">
        <title>Comparative genomics of chytrid fungi reveal insights into the obligate biotrophic and pathogenic lifestyle of Synchytrium endobioticum.</title>
        <authorList>
            <person name="van de Vossenberg B.T.L.H."/>
            <person name="Warris S."/>
            <person name="Nguyen H.D.T."/>
            <person name="van Gent-Pelzer M.P.E."/>
            <person name="Joly D.L."/>
            <person name="van de Geest H.C."/>
            <person name="Bonants P.J.M."/>
            <person name="Smith D.S."/>
            <person name="Levesque C.A."/>
            <person name="van der Lee T.A.J."/>
        </authorList>
    </citation>
    <scope>NUCLEOTIDE SEQUENCE [LARGE SCALE GENOMIC DNA]</scope>
    <source>
        <strain evidence="3 4">JEL517</strain>
    </source>
</reference>
<dbReference type="GO" id="GO:0003824">
    <property type="term" value="F:catalytic activity"/>
    <property type="evidence" value="ECO:0007669"/>
    <property type="project" value="InterPro"/>
</dbReference>
<dbReference type="Gene3D" id="3.90.226.10">
    <property type="entry name" value="2-enoyl-CoA Hydratase, Chain A, domain 1"/>
    <property type="match status" value="1"/>
</dbReference>
<dbReference type="STRING" id="1806994.A0A507BLB4"/>
<sequence length="304" mass="32607">MASSRIDLVRAHFSAAAAETQVPTQNLAAAAQEEPYLKVVRDEVNGKPTGVVILSFNRPKTLNHMSVEMGEAVVDFVNKAKNDSTIRCVILTGEGRAFSAGGDVRGMLQRTLEPPAANHSENQAQFYGRFLSIRQLPVPVIAAINGPAAGAGLSVALACDMRLVAEDAKIGVTFVRIGLHPGMGCTHTLLKIVGHQNAARLLLTGDTITGKEAKELGIVLAAVPKEKLIEESLKLARRVATASPIAVRQATLSIRKQTDEGLERALLREADNQALNNVLPDLKEGLDAVINKREPVFRNIGDYN</sequence>
<dbReference type="Pfam" id="PF00378">
    <property type="entry name" value="ECH_1"/>
    <property type="match status" value="1"/>
</dbReference>
<evidence type="ECO:0000313" key="4">
    <source>
        <dbReference type="Proteomes" id="UP000319731"/>
    </source>
</evidence>